<comment type="caution">
    <text evidence="7">The sequence shown here is derived from an EMBL/GenBank/DDBJ whole genome shotgun (WGS) entry which is preliminary data.</text>
</comment>
<evidence type="ECO:0000256" key="1">
    <source>
        <dbReference type="ARBA" id="ARBA00004141"/>
    </source>
</evidence>
<comment type="subcellular location">
    <subcellularLocation>
        <location evidence="1">Membrane</location>
        <topology evidence="1">Multi-pass membrane protein</topology>
    </subcellularLocation>
</comment>
<dbReference type="InterPro" id="IPR051533">
    <property type="entry name" value="WaaL-like"/>
</dbReference>
<reference evidence="7 8" key="1">
    <citation type="submission" date="2017-09" db="EMBL/GenBank/DDBJ databases">
        <title>Depth-based differentiation of microbial function through sediment-hosted aquifers and enrichment of novel symbionts in the deep terrestrial subsurface.</title>
        <authorList>
            <person name="Probst A.J."/>
            <person name="Ladd B."/>
            <person name="Jarett J.K."/>
            <person name="Geller-Mcgrath D.E."/>
            <person name="Sieber C.M."/>
            <person name="Emerson J.B."/>
            <person name="Anantharaman K."/>
            <person name="Thomas B.C."/>
            <person name="Malmstrom R."/>
            <person name="Stieglmeier M."/>
            <person name="Klingl A."/>
            <person name="Woyke T."/>
            <person name="Ryan C.M."/>
            <person name="Banfield J.F."/>
        </authorList>
    </citation>
    <scope>NUCLEOTIDE SEQUENCE [LARGE SCALE GENOMIC DNA]</scope>
    <source>
        <strain evidence="7">CG11_big_fil_rev_8_21_14_0_20_40_12</strain>
    </source>
</reference>
<name>A0A2H0KHZ0_9BACT</name>
<evidence type="ECO:0000313" key="8">
    <source>
        <dbReference type="Proteomes" id="UP000231371"/>
    </source>
</evidence>
<feature type="transmembrane region" description="Helical" evidence="5">
    <location>
        <begin position="351"/>
        <end position="375"/>
    </location>
</feature>
<feature type="transmembrane region" description="Helical" evidence="5">
    <location>
        <begin position="159"/>
        <end position="180"/>
    </location>
</feature>
<dbReference type="AlphaFoldDB" id="A0A2H0KHZ0"/>
<evidence type="ECO:0000256" key="3">
    <source>
        <dbReference type="ARBA" id="ARBA00022989"/>
    </source>
</evidence>
<feature type="transmembrane region" description="Helical" evidence="5">
    <location>
        <begin position="30"/>
        <end position="52"/>
    </location>
</feature>
<dbReference type="GO" id="GO:0016020">
    <property type="term" value="C:membrane"/>
    <property type="evidence" value="ECO:0007669"/>
    <property type="project" value="UniProtKB-SubCell"/>
</dbReference>
<feature type="transmembrane region" description="Helical" evidence="5">
    <location>
        <begin position="231"/>
        <end position="248"/>
    </location>
</feature>
<accession>A0A2H0KHZ0</accession>
<feature type="transmembrane region" description="Helical" evidence="5">
    <location>
        <begin position="319"/>
        <end position="339"/>
    </location>
</feature>
<keyword evidence="3 5" id="KW-1133">Transmembrane helix</keyword>
<keyword evidence="4 5" id="KW-0472">Membrane</keyword>
<feature type="domain" description="O-antigen ligase-related" evidence="6">
    <location>
        <begin position="197"/>
        <end position="335"/>
    </location>
</feature>
<dbReference type="EMBL" id="PCVI01000046">
    <property type="protein sequence ID" value="PIQ70004.1"/>
    <property type="molecule type" value="Genomic_DNA"/>
</dbReference>
<feature type="transmembrane region" description="Helical" evidence="5">
    <location>
        <begin position="118"/>
        <end position="139"/>
    </location>
</feature>
<sequence>MKVWRWIFYLVLLIFPFGQLASFYSPFKEFFFRVHLLDIAGLCFVLYWLVFVKKFNSPFFFRPLAVFGVIASISLAVKALFLPFGELVLPFFYLLRLYCWILFFWAMTDFIKKEKIDLINLLVLEGLAVSAISLLQYLFLPDTRFLFYADWDDHFFRAIGAFLDPSFNGLILVLAFILCLKKYFGIRQGNKNFYLFFLLLIGITVGLSFSRMSYLILIISFFIILMFKKKYKLLFPFLFFFVLIIFLIPKQTGEGVDLLRKSTSFAKIANYRQVLLISKDNLLLGVGYNLLRNEFFKRGFLAKENWQTSHAGAGADNSFLFVLATTGIFGLLSYLYFWLEIIKRTLKEKEIFFLSAIVSLLVSAFFVNCLFYPWILFWWGTILADFTAEIEA</sequence>
<protein>
    <recommendedName>
        <fullName evidence="6">O-antigen ligase-related domain-containing protein</fullName>
    </recommendedName>
</protein>
<evidence type="ECO:0000256" key="5">
    <source>
        <dbReference type="SAM" id="Phobius"/>
    </source>
</evidence>
<dbReference type="PANTHER" id="PTHR37422:SF17">
    <property type="entry name" value="O-ANTIGEN LIGASE"/>
    <property type="match status" value="1"/>
</dbReference>
<feature type="transmembrane region" description="Helical" evidence="5">
    <location>
        <begin position="7"/>
        <end position="24"/>
    </location>
</feature>
<dbReference type="PANTHER" id="PTHR37422">
    <property type="entry name" value="TEICHURONIC ACID BIOSYNTHESIS PROTEIN TUAE"/>
    <property type="match status" value="1"/>
</dbReference>
<dbReference type="InterPro" id="IPR007016">
    <property type="entry name" value="O-antigen_ligase-rel_domated"/>
</dbReference>
<evidence type="ECO:0000256" key="4">
    <source>
        <dbReference type="ARBA" id="ARBA00023136"/>
    </source>
</evidence>
<evidence type="ECO:0000259" key="6">
    <source>
        <dbReference type="Pfam" id="PF04932"/>
    </source>
</evidence>
<feature type="transmembrane region" description="Helical" evidence="5">
    <location>
        <begin position="59"/>
        <end position="81"/>
    </location>
</feature>
<evidence type="ECO:0000313" key="7">
    <source>
        <dbReference type="EMBL" id="PIQ70004.1"/>
    </source>
</evidence>
<dbReference type="Proteomes" id="UP000231371">
    <property type="component" value="Unassembled WGS sequence"/>
</dbReference>
<keyword evidence="2 5" id="KW-0812">Transmembrane</keyword>
<dbReference type="Pfam" id="PF04932">
    <property type="entry name" value="Wzy_C"/>
    <property type="match status" value="1"/>
</dbReference>
<proteinExistence type="predicted"/>
<gene>
    <name evidence="7" type="ORF">COV89_02770</name>
</gene>
<feature type="transmembrane region" description="Helical" evidence="5">
    <location>
        <begin position="192"/>
        <end position="225"/>
    </location>
</feature>
<feature type="transmembrane region" description="Helical" evidence="5">
    <location>
        <begin position="87"/>
        <end position="106"/>
    </location>
</feature>
<evidence type="ECO:0000256" key="2">
    <source>
        <dbReference type="ARBA" id="ARBA00022692"/>
    </source>
</evidence>
<organism evidence="7 8">
    <name type="scientific">Candidatus Shapirobacteria bacterium CG11_big_fil_rev_8_21_14_0_20_40_12</name>
    <dbReference type="NCBI Taxonomy" id="1974889"/>
    <lineage>
        <taxon>Bacteria</taxon>
        <taxon>Candidatus Shapironibacteriota</taxon>
    </lineage>
</organism>